<gene>
    <name evidence="5" type="ORF">A9179_11575</name>
</gene>
<keyword evidence="3" id="KW-0576">Peroxisome</keyword>
<dbReference type="RefSeq" id="WP_187805986.1">
    <property type="nucleotide sequence ID" value="NZ_LZEU01000001.1"/>
</dbReference>
<organism evidence="5 6">
    <name type="scientific">Aquipseudomonas alcaligenes</name>
    <name type="common">Pseudomonas alcaligenes</name>
    <dbReference type="NCBI Taxonomy" id="43263"/>
    <lineage>
        <taxon>Bacteria</taxon>
        <taxon>Pseudomonadati</taxon>
        <taxon>Pseudomonadota</taxon>
        <taxon>Gammaproteobacteria</taxon>
        <taxon>Pseudomonadales</taxon>
        <taxon>Pseudomonadaceae</taxon>
        <taxon>Aquipseudomonas</taxon>
    </lineage>
</organism>
<dbReference type="Gene3D" id="3.90.226.10">
    <property type="entry name" value="2-enoyl-CoA Hydratase, Chain A, domain 1"/>
    <property type="match status" value="1"/>
</dbReference>
<accession>A0ABR7S3F4</accession>
<keyword evidence="4" id="KW-0413">Isomerase</keyword>
<dbReference type="SUPFAM" id="SSF52096">
    <property type="entry name" value="ClpP/crotonase"/>
    <property type="match status" value="1"/>
</dbReference>
<evidence type="ECO:0000256" key="2">
    <source>
        <dbReference type="ARBA" id="ARBA00005254"/>
    </source>
</evidence>
<name>A0ABR7S3F4_AQUAC</name>
<dbReference type="EMBL" id="LZEU01000001">
    <property type="protein sequence ID" value="MBC9250918.1"/>
    <property type="molecule type" value="Genomic_DNA"/>
</dbReference>
<dbReference type="Pfam" id="PF00378">
    <property type="entry name" value="ECH_1"/>
    <property type="match status" value="1"/>
</dbReference>
<sequence>MVEHIKTDLSDGVLTVTLARSDKKNALIDSMYGALADALEAAEINPSIRVVLLQSEGDMFTAGNDVGEFAAALPGASLNEQHVGRFLRALANSSLPLVAAVQGRAVGVGTTLLLHCDFILLADNALLSAPFVNLALVPEAASSLLMPARVGYVRAFEMFALGESVDARTAVEWGLANRVVSLSSLHAEARTVAERIARQPAGALIATKRLMRDPAVLTARIYAENEIFSERLQTTEAREAFNAFAERRAPDFLRSES</sequence>
<proteinExistence type="inferred from homology"/>
<dbReference type="PANTHER" id="PTHR43684:SF1">
    <property type="entry name" value="ENOYL-COA DELTA ISOMERASE 2"/>
    <property type="match status" value="1"/>
</dbReference>
<evidence type="ECO:0000256" key="1">
    <source>
        <dbReference type="ARBA" id="ARBA00004275"/>
    </source>
</evidence>
<evidence type="ECO:0000256" key="4">
    <source>
        <dbReference type="ARBA" id="ARBA00023235"/>
    </source>
</evidence>
<dbReference type="InterPro" id="IPR051053">
    <property type="entry name" value="ECH/Chromodomain_protein"/>
</dbReference>
<protein>
    <submittedName>
        <fullName evidence="5">Enoyl-CoA hydratase</fullName>
    </submittedName>
</protein>
<evidence type="ECO:0000313" key="5">
    <source>
        <dbReference type="EMBL" id="MBC9250918.1"/>
    </source>
</evidence>
<dbReference type="InterPro" id="IPR014748">
    <property type="entry name" value="Enoyl-CoA_hydra_C"/>
</dbReference>
<reference evidence="5 6" key="1">
    <citation type="submission" date="2016-06" db="EMBL/GenBank/DDBJ databases">
        <authorList>
            <person name="Ramos C."/>
            <person name="Pintado A."/>
            <person name="Crespo-Gomez J.I."/>
        </authorList>
    </citation>
    <scope>NUCLEOTIDE SEQUENCE [LARGE SCALE GENOMIC DNA]</scope>
    <source>
        <strain evidence="5 6">AVO110</strain>
    </source>
</reference>
<dbReference type="PANTHER" id="PTHR43684">
    <property type="match status" value="1"/>
</dbReference>
<dbReference type="Gene3D" id="1.10.12.10">
    <property type="entry name" value="Lyase 2-enoyl-coa Hydratase, Chain A, domain 2"/>
    <property type="match status" value="1"/>
</dbReference>
<evidence type="ECO:0000256" key="3">
    <source>
        <dbReference type="ARBA" id="ARBA00023140"/>
    </source>
</evidence>
<comment type="similarity">
    <text evidence="2">Belongs to the enoyl-CoA hydratase/isomerase family.</text>
</comment>
<dbReference type="InterPro" id="IPR029045">
    <property type="entry name" value="ClpP/crotonase-like_dom_sf"/>
</dbReference>
<dbReference type="InterPro" id="IPR001753">
    <property type="entry name" value="Enoyl-CoA_hydra/iso"/>
</dbReference>
<dbReference type="Proteomes" id="UP000744555">
    <property type="component" value="Unassembled WGS sequence"/>
</dbReference>
<evidence type="ECO:0000313" key="6">
    <source>
        <dbReference type="Proteomes" id="UP000744555"/>
    </source>
</evidence>
<comment type="subcellular location">
    <subcellularLocation>
        <location evidence="1">Peroxisome</location>
    </subcellularLocation>
</comment>
<dbReference type="CDD" id="cd06558">
    <property type="entry name" value="crotonase-like"/>
    <property type="match status" value="1"/>
</dbReference>
<keyword evidence="6" id="KW-1185">Reference proteome</keyword>
<comment type="caution">
    <text evidence="5">The sequence shown here is derived from an EMBL/GenBank/DDBJ whole genome shotgun (WGS) entry which is preliminary data.</text>
</comment>